<keyword evidence="3" id="KW-0210">Decarboxylase</keyword>
<feature type="domain" description="Orn/Lys/Arg decarboxylase C-terminal" evidence="7">
    <location>
        <begin position="407"/>
        <end position="462"/>
    </location>
</feature>
<evidence type="ECO:0000256" key="2">
    <source>
        <dbReference type="ARBA" id="ARBA00010671"/>
    </source>
</evidence>
<dbReference type="SUPFAM" id="SSF55904">
    <property type="entry name" value="Ornithine decarboxylase C-terminal domain"/>
    <property type="match status" value="1"/>
</dbReference>
<keyword evidence="4" id="KW-0663">Pyridoxal phosphate</keyword>
<evidence type="ECO:0000259" key="7">
    <source>
        <dbReference type="Pfam" id="PF03711"/>
    </source>
</evidence>
<dbReference type="SUPFAM" id="SSF53383">
    <property type="entry name" value="PLP-dependent transferases"/>
    <property type="match status" value="1"/>
</dbReference>
<dbReference type="Proteomes" id="UP000217561">
    <property type="component" value="Unassembled WGS sequence"/>
</dbReference>
<comment type="similarity">
    <text evidence="2">Belongs to the Orn/Lys/Arg decarboxylase class-I family.</text>
</comment>
<keyword evidence="5" id="KW-0456">Lyase</keyword>
<evidence type="ECO:0000259" key="6">
    <source>
        <dbReference type="Pfam" id="PF01276"/>
    </source>
</evidence>
<evidence type="ECO:0000313" key="9">
    <source>
        <dbReference type="Proteomes" id="UP000217561"/>
    </source>
</evidence>
<organism evidence="8 9">
    <name type="scientific">Salimicrobium humidisoli</name>
    <dbReference type="NCBI Taxonomy" id="2029857"/>
    <lineage>
        <taxon>Bacteria</taxon>
        <taxon>Bacillati</taxon>
        <taxon>Bacillota</taxon>
        <taxon>Bacilli</taxon>
        <taxon>Bacillales</taxon>
        <taxon>Bacillaceae</taxon>
        <taxon>Salimicrobium</taxon>
    </lineage>
</organism>
<dbReference type="InterPro" id="IPR015421">
    <property type="entry name" value="PyrdxlP-dep_Trfase_major"/>
</dbReference>
<sequence>MISGEKKGRAQMTRHEKAPLWEAVKQYRHGKAGSYHVPGHKNGTVFDTEAREVFRVVLEMDATEIPGLDDLHSPRGAIKEAEELARLYFKSEKTRFLVNGSTSGNLAMILAVCRRGSPVLVQRNAHKSILHGIELAGAKPVFLAPEWDARTGKFSSLTPERVREGLRQFPEAVAVIVTYPDYFGHTFNLSAITSLVHEAGKPVLVDEAHGVHFSLHRDFPDTALAAGADIVVQSAHKMAPAMTMGAYLHTQGPLVPEKRLSYMLQVVQSSSPSYPVMVSLDLCRRYMAMWKEDGLLTFLDEVREELDACCDGWEVLPASPQDDPLKVELKPRRVDGFTLASMLEEQGIYAEMATNTGVLLTFGLERPESWENDKVAFYEVARLLQKREKHDKIIDNNISFPPVQQLDAQYEEMEDLQQTCLPLENAVGHIAAEAVIPYPPGIPLILKGERIRQEQVEHIRTLIENKAVFQNENIEKAVTIFQEEWS</sequence>
<evidence type="ECO:0000256" key="5">
    <source>
        <dbReference type="ARBA" id="ARBA00023239"/>
    </source>
</evidence>
<dbReference type="InterPro" id="IPR008286">
    <property type="entry name" value="Prn/Lys/Arg_de-COase_C"/>
</dbReference>
<dbReference type="Pfam" id="PF01276">
    <property type="entry name" value="OKR_DC_1"/>
    <property type="match status" value="1"/>
</dbReference>
<protein>
    <submittedName>
        <fullName evidence="8">Lysine decarboxylase</fullName>
    </submittedName>
</protein>
<proteinExistence type="inferred from homology"/>
<evidence type="ECO:0000256" key="4">
    <source>
        <dbReference type="ARBA" id="ARBA00022898"/>
    </source>
</evidence>
<comment type="caution">
    <text evidence="8">The sequence shown here is derived from an EMBL/GenBank/DDBJ whole genome shotgun (WGS) entry which is preliminary data.</text>
</comment>
<reference evidence="8 9" key="1">
    <citation type="submission" date="2017-08" db="EMBL/GenBank/DDBJ databases">
        <title>Salimicrobium alkalisoli sp. nov., isolated from saline alkaline soil.</title>
        <authorList>
            <person name="Zhang G."/>
            <person name="Xiong Q."/>
        </authorList>
    </citation>
    <scope>NUCLEOTIDE SEQUENCE [LARGE SCALE GENOMIC DNA]</scope>
    <source>
        <strain evidence="8 9">WN024</strain>
    </source>
</reference>
<feature type="domain" description="Orn/Lys/Arg decarboxylases family 1 pyridoxal-P attachment site" evidence="6">
    <location>
        <begin position="19"/>
        <end position="295"/>
    </location>
</feature>
<dbReference type="Pfam" id="PF03711">
    <property type="entry name" value="OKR_DC_1_C"/>
    <property type="match status" value="1"/>
</dbReference>
<dbReference type="InterPro" id="IPR000310">
    <property type="entry name" value="Orn/Lys/Arg_deCO2ase_major_dom"/>
</dbReference>
<dbReference type="Gene3D" id="3.90.105.10">
    <property type="entry name" value="Molybdopterin biosynthesis moea protein, domain 2"/>
    <property type="match status" value="1"/>
</dbReference>
<comment type="cofactor">
    <cofactor evidence="1">
        <name>pyridoxal 5'-phosphate</name>
        <dbReference type="ChEBI" id="CHEBI:597326"/>
    </cofactor>
</comment>
<keyword evidence="9" id="KW-1185">Reference proteome</keyword>
<evidence type="ECO:0000256" key="3">
    <source>
        <dbReference type="ARBA" id="ARBA00022793"/>
    </source>
</evidence>
<name>A0ABX4HN36_9BACI</name>
<evidence type="ECO:0000313" key="8">
    <source>
        <dbReference type="EMBL" id="PBB04587.1"/>
    </source>
</evidence>
<dbReference type="InterPro" id="IPR036633">
    <property type="entry name" value="Prn/Lys/Arg_de-COase_C_sf"/>
</dbReference>
<dbReference type="InterPro" id="IPR015424">
    <property type="entry name" value="PyrdxlP-dep_Trfase"/>
</dbReference>
<accession>A0ABX4HN36</accession>
<dbReference type="InterPro" id="IPR052357">
    <property type="entry name" value="Orn_Lys_Arg_decarboxylase-I"/>
</dbReference>
<evidence type="ECO:0000256" key="1">
    <source>
        <dbReference type="ARBA" id="ARBA00001933"/>
    </source>
</evidence>
<dbReference type="EMBL" id="NSGH01000041">
    <property type="protein sequence ID" value="PBB04587.1"/>
    <property type="molecule type" value="Genomic_DNA"/>
</dbReference>
<dbReference type="PANTHER" id="PTHR43277">
    <property type="entry name" value="ARGININE DECARBOXYLASE"/>
    <property type="match status" value="1"/>
</dbReference>
<gene>
    <name evidence="8" type="ORF">CKW00_13330</name>
</gene>
<dbReference type="PANTHER" id="PTHR43277:SF3">
    <property type="entry name" value="DECARBOXYLASE, PUTATIVE-RELATED"/>
    <property type="match status" value="1"/>
</dbReference>
<dbReference type="Gene3D" id="3.40.640.10">
    <property type="entry name" value="Type I PLP-dependent aspartate aminotransferase-like (Major domain)"/>
    <property type="match status" value="1"/>
</dbReference>